<dbReference type="EMBL" id="CADCVN010000529">
    <property type="protein sequence ID" value="CAA9488859.1"/>
    <property type="molecule type" value="Genomic_DNA"/>
</dbReference>
<protein>
    <submittedName>
        <fullName evidence="1">Uncharacterized protein</fullName>
    </submittedName>
</protein>
<evidence type="ECO:0000313" key="1">
    <source>
        <dbReference type="EMBL" id="CAA9488859.1"/>
    </source>
</evidence>
<dbReference type="AlphaFoldDB" id="A0A6J4S4R8"/>
<reference evidence="1" key="1">
    <citation type="submission" date="2020-02" db="EMBL/GenBank/DDBJ databases">
        <authorList>
            <person name="Meier V. D."/>
        </authorList>
    </citation>
    <scope>NUCLEOTIDE SEQUENCE</scope>
    <source>
        <strain evidence="1">AVDCRST_MAG96</strain>
    </source>
</reference>
<organism evidence="1">
    <name type="scientific">uncultured Segetibacter sp</name>
    <dbReference type="NCBI Taxonomy" id="481133"/>
    <lineage>
        <taxon>Bacteria</taxon>
        <taxon>Pseudomonadati</taxon>
        <taxon>Bacteroidota</taxon>
        <taxon>Chitinophagia</taxon>
        <taxon>Chitinophagales</taxon>
        <taxon>Chitinophagaceae</taxon>
        <taxon>Segetibacter</taxon>
        <taxon>environmental samples</taxon>
    </lineage>
</organism>
<sequence length="44" mass="4853">MAGDTITYEQLADITDSVFGRKVQRVAWSVPELKDELAIALITS</sequence>
<gene>
    <name evidence="1" type="ORF">AVDCRST_MAG96-1406</name>
</gene>
<accession>A0A6J4S4R8</accession>
<name>A0A6J4S4R8_9BACT</name>
<proteinExistence type="predicted"/>